<protein>
    <recommendedName>
        <fullName evidence="1">DUF7167 domain-containing protein</fullName>
    </recommendedName>
</protein>
<dbReference type="Pfam" id="PF23768">
    <property type="entry name" value="DUF7167"/>
    <property type="match status" value="1"/>
</dbReference>
<evidence type="ECO:0000313" key="3">
    <source>
        <dbReference type="Proteomes" id="UP000810207"/>
    </source>
</evidence>
<dbReference type="InterPro" id="IPR055591">
    <property type="entry name" value="DUF7167"/>
</dbReference>
<name>A0ABS4RLQ7_PAEXY</name>
<keyword evidence="3" id="KW-1185">Reference proteome</keyword>
<evidence type="ECO:0000259" key="1">
    <source>
        <dbReference type="Pfam" id="PF23768"/>
    </source>
</evidence>
<dbReference type="RefSeq" id="WP_211080998.1">
    <property type="nucleotide sequence ID" value="NZ_CBCSLC010000013.1"/>
</dbReference>
<sequence length="64" mass="7499">MLNVDWKMTIGFPGAEREGTVEIDPAELEGKSEAEQDEIIYKEIWQDAMQYVDVFPTRKYKDED</sequence>
<reference evidence="2 3" key="1">
    <citation type="submission" date="2021-03" db="EMBL/GenBank/DDBJ databases">
        <title>Genomic Encyclopedia of Type Strains, Phase IV (KMG-IV): sequencing the most valuable type-strain genomes for metagenomic binning, comparative biology and taxonomic classification.</title>
        <authorList>
            <person name="Goeker M."/>
        </authorList>
    </citation>
    <scope>NUCLEOTIDE SEQUENCE [LARGE SCALE GENOMIC DNA]</scope>
    <source>
        <strain evidence="2 3">DSM 21292</strain>
    </source>
</reference>
<gene>
    <name evidence="2" type="ORF">J2Z28_000439</name>
</gene>
<dbReference type="EMBL" id="JAGIKV010000001">
    <property type="protein sequence ID" value="MBP2243834.1"/>
    <property type="molecule type" value="Genomic_DNA"/>
</dbReference>
<comment type="caution">
    <text evidence="2">The sequence shown here is derived from an EMBL/GenBank/DDBJ whole genome shotgun (WGS) entry which is preliminary data.</text>
</comment>
<evidence type="ECO:0000313" key="2">
    <source>
        <dbReference type="EMBL" id="MBP2243834.1"/>
    </source>
</evidence>
<organism evidence="2 3">
    <name type="scientific">Paenibacillus xylanexedens</name>
    <dbReference type="NCBI Taxonomy" id="528191"/>
    <lineage>
        <taxon>Bacteria</taxon>
        <taxon>Bacillati</taxon>
        <taxon>Bacillota</taxon>
        <taxon>Bacilli</taxon>
        <taxon>Bacillales</taxon>
        <taxon>Paenibacillaceae</taxon>
        <taxon>Paenibacillus</taxon>
    </lineage>
</organism>
<feature type="domain" description="DUF7167" evidence="1">
    <location>
        <begin position="8"/>
        <end position="50"/>
    </location>
</feature>
<accession>A0ABS4RLQ7</accession>
<proteinExistence type="predicted"/>
<dbReference type="Proteomes" id="UP000810207">
    <property type="component" value="Unassembled WGS sequence"/>
</dbReference>